<gene>
    <name evidence="3" type="ORF">Plec18167_006308</name>
</gene>
<dbReference type="EMBL" id="JAVDPF010000021">
    <property type="protein sequence ID" value="KAL1873790.1"/>
    <property type="molecule type" value="Genomic_DNA"/>
</dbReference>
<reference evidence="3 4" key="1">
    <citation type="journal article" date="2024" name="IMA Fungus">
        <title>IMA Genome - F19 : A genome assembly and annotation guide to empower mycologists, including annotated draft genome sequences of Ceratocystis pirilliformis, Diaporthe australafricana, Fusarium ophioides, Paecilomyces lecythidis, and Sporothrix stenoceras.</title>
        <authorList>
            <person name="Aylward J."/>
            <person name="Wilson A.M."/>
            <person name="Visagie C.M."/>
            <person name="Spraker J."/>
            <person name="Barnes I."/>
            <person name="Buitendag C."/>
            <person name="Ceriani C."/>
            <person name="Del Mar Angel L."/>
            <person name="du Plessis D."/>
            <person name="Fuchs T."/>
            <person name="Gasser K."/>
            <person name="Kramer D."/>
            <person name="Li W."/>
            <person name="Munsamy K."/>
            <person name="Piso A."/>
            <person name="Price J.L."/>
            <person name="Sonnekus B."/>
            <person name="Thomas C."/>
            <person name="van der Nest A."/>
            <person name="van Dijk A."/>
            <person name="van Heerden A."/>
            <person name="van Vuuren N."/>
            <person name="Yilmaz N."/>
            <person name="Duong T.A."/>
            <person name="van der Merwe N.A."/>
            <person name="Wingfield M.J."/>
            <person name="Wingfield B.D."/>
        </authorList>
    </citation>
    <scope>NUCLEOTIDE SEQUENCE [LARGE SCALE GENOMIC DNA]</scope>
    <source>
        <strain evidence="3 4">CMW 18167</strain>
    </source>
</reference>
<evidence type="ECO:0000256" key="2">
    <source>
        <dbReference type="SAM" id="SignalP"/>
    </source>
</evidence>
<feature type="compositionally biased region" description="Low complexity" evidence="1">
    <location>
        <begin position="80"/>
        <end position="90"/>
    </location>
</feature>
<accession>A0ABR3XCV1</accession>
<feature type="signal peptide" evidence="2">
    <location>
        <begin position="1"/>
        <end position="17"/>
    </location>
</feature>
<organism evidence="3 4">
    <name type="scientific">Paecilomyces lecythidis</name>
    <dbReference type="NCBI Taxonomy" id="3004212"/>
    <lineage>
        <taxon>Eukaryota</taxon>
        <taxon>Fungi</taxon>
        <taxon>Dikarya</taxon>
        <taxon>Ascomycota</taxon>
        <taxon>Pezizomycotina</taxon>
        <taxon>Eurotiomycetes</taxon>
        <taxon>Eurotiomycetidae</taxon>
        <taxon>Eurotiales</taxon>
        <taxon>Thermoascaceae</taxon>
        <taxon>Paecilomyces</taxon>
    </lineage>
</organism>
<dbReference type="Proteomes" id="UP001583193">
    <property type="component" value="Unassembled WGS sequence"/>
</dbReference>
<feature type="region of interest" description="Disordered" evidence="1">
    <location>
        <begin position="31"/>
        <end position="181"/>
    </location>
</feature>
<proteinExistence type="predicted"/>
<comment type="caution">
    <text evidence="3">The sequence shown here is derived from an EMBL/GenBank/DDBJ whole genome shotgun (WGS) entry which is preliminary data.</text>
</comment>
<feature type="chain" id="PRO_5045483316" evidence="2">
    <location>
        <begin position="18"/>
        <end position="181"/>
    </location>
</feature>
<sequence>MLVKVYAPLAFAALSFAAAISNPSMVERSEMAARQFPGDPFDSTSTKTGSSIDGGKKVDEGIGPVVTDEGDDGSPKDNANDNGNDNANGNIYPGGWFARRQFPGVPTDPFTGSTDSKTGSSIDGGKKVDGGIGPVITDGGDDGSPRGNANGNGNGNGNGNQFYPPPPPPPQEECGECQQKQ</sequence>
<name>A0ABR3XCV1_9EURO</name>
<evidence type="ECO:0000313" key="3">
    <source>
        <dbReference type="EMBL" id="KAL1873790.1"/>
    </source>
</evidence>
<evidence type="ECO:0000256" key="1">
    <source>
        <dbReference type="SAM" id="MobiDB-lite"/>
    </source>
</evidence>
<evidence type="ECO:0000313" key="4">
    <source>
        <dbReference type="Proteomes" id="UP001583193"/>
    </source>
</evidence>
<keyword evidence="4" id="KW-1185">Reference proteome</keyword>
<keyword evidence="2" id="KW-0732">Signal</keyword>
<protein>
    <submittedName>
        <fullName evidence="3">Uncharacterized protein</fullName>
    </submittedName>
</protein>
<feature type="compositionally biased region" description="Polar residues" evidence="1">
    <location>
        <begin position="42"/>
        <end position="51"/>
    </location>
</feature>